<name>A0A163ELL9_DIDRA</name>
<gene>
    <name evidence="1" type="ORF">ST47_g5106</name>
</gene>
<dbReference type="EMBL" id="JYNV01000185">
    <property type="protein sequence ID" value="KZM23762.1"/>
    <property type="molecule type" value="Genomic_DNA"/>
</dbReference>
<dbReference type="Proteomes" id="UP000076837">
    <property type="component" value="Unassembled WGS sequence"/>
</dbReference>
<dbReference type="OrthoDB" id="3877279at2759"/>
<dbReference type="Gene3D" id="1.10.472.10">
    <property type="entry name" value="Cyclin-like"/>
    <property type="match status" value="1"/>
</dbReference>
<comment type="caution">
    <text evidence="1">The sequence shown here is derived from an EMBL/GenBank/DDBJ whole genome shotgun (WGS) entry which is preliminary data.</text>
</comment>
<dbReference type="AlphaFoldDB" id="A0A163ELL9"/>
<organism evidence="1 2">
    <name type="scientific">Didymella rabiei</name>
    <name type="common">Chickpea ascochyta blight fungus</name>
    <name type="synonym">Mycosphaerella rabiei</name>
    <dbReference type="NCBI Taxonomy" id="5454"/>
    <lineage>
        <taxon>Eukaryota</taxon>
        <taxon>Fungi</taxon>
        <taxon>Dikarya</taxon>
        <taxon>Ascomycota</taxon>
        <taxon>Pezizomycotina</taxon>
        <taxon>Dothideomycetes</taxon>
        <taxon>Pleosporomycetidae</taxon>
        <taxon>Pleosporales</taxon>
        <taxon>Pleosporineae</taxon>
        <taxon>Didymellaceae</taxon>
        <taxon>Ascochyta</taxon>
    </lineage>
</organism>
<evidence type="ECO:0000313" key="2">
    <source>
        <dbReference type="Proteomes" id="UP000076837"/>
    </source>
</evidence>
<evidence type="ECO:0000313" key="1">
    <source>
        <dbReference type="EMBL" id="KZM23762.1"/>
    </source>
</evidence>
<proteinExistence type="predicted"/>
<keyword evidence="2" id="KW-1185">Reference proteome</keyword>
<protein>
    <submittedName>
        <fullName evidence="1">Uncharacterized protein</fullName>
    </submittedName>
</protein>
<reference evidence="1 2" key="1">
    <citation type="journal article" date="2016" name="Sci. Rep.">
        <title>Draft genome sequencing and secretome analysis of fungal phytopathogen Ascochyta rabiei provides insight into the necrotrophic effector repertoire.</title>
        <authorList>
            <person name="Verma S."/>
            <person name="Gazara R.K."/>
            <person name="Nizam S."/>
            <person name="Parween S."/>
            <person name="Chattopadhyay D."/>
            <person name="Verma P.K."/>
        </authorList>
    </citation>
    <scope>NUCLEOTIDE SEQUENCE [LARGE SCALE GENOMIC DNA]</scope>
    <source>
        <strain evidence="1 2">ArDII</strain>
    </source>
</reference>
<sequence>MELSPAFSINSDMTDEELDLYFATCGSLSNLPTPPPAKEHPAEKHASPALQVHEFAPELQAHATHLANLVPFNVSTNRPSVSSIRSFLERSCLPDEVVAFAACILDGLSDRFVATWRETLLPSDFVRDLKFFMKTDTCHHASVSPDVLVLAALSLAHGFFSDTRRSAHYWAVGMSRGQFSIQELEATKRSILQDMDYRLCRVTEGMMNSMLQEMQRAETLPTAAAPINENDTVTKTSRRRNFSIDLSGTSMWKNGVQTPEPSP</sequence>
<accession>A0A163ELL9</accession>